<keyword evidence="3 9" id="KW-0813">Transport</keyword>
<dbReference type="Proteomes" id="UP000050909">
    <property type="component" value="Unassembled WGS sequence"/>
</dbReference>
<evidence type="ECO:0000259" key="11">
    <source>
        <dbReference type="PROSITE" id="PS50928"/>
    </source>
</evidence>
<evidence type="ECO:0000256" key="10">
    <source>
        <dbReference type="RuleBase" id="RU367050"/>
    </source>
</evidence>
<evidence type="ECO:0000256" key="8">
    <source>
        <dbReference type="ARBA" id="ARBA00023136"/>
    </source>
</evidence>
<evidence type="ECO:0000256" key="7">
    <source>
        <dbReference type="ARBA" id="ARBA00022989"/>
    </source>
</evidence>
<feature type="transmembrane region" description="Helical" evidence="9">
    <location>
        <begin position="316"/>
        <end position="338"/>
    </location>
</feature>
<feature type="transmembrane region" description="Helical" evidence="9">
    <location>
        <begin position="230"/>
        <end position="252"/>
    </location>
</feature>
<dbReference type="CDD" id="cd06261">
    <property type="entry name" value="TM_PBP2"/>
    <property type="match status" value="1"/>
</dbReference>
<keyword evidence="4 10" id="KW-1003">Cell membrane</keyword>
<keyword evidence="13" id="KW-1185">Reference proteome</keyword>
<dbReference type="EMBL" id="AZCV01000004">
    <property type="protein sequence ID" value="KRK37621.1"/>
    <property type="molecule type" value="Genomic_DNA"/>
</dbReference>
<keyword evidence="6 9" id="KW-0812">Transmembrane</keyword>
<comment type="subcellular location">
    <subcellularLocation>
        <location evidence="1 9">Cell membrane</location>
        <topology evidence="1 9">Multi-pass membrane protein</topology>
    </subcellularLocation>
</comment>
<dbReference type="PANTHER" id="PTHR47314">
    <property type="entry name" value="MALTOSE/MALTODEXTRIN TRANSPORT SYSTEM PERMEASE PROTEIN MALF"/>
    <property type="match status" value="1"/>
</dbReference>
<reference evidence="12 13" key="1">
    <citation type="journal article" date="2015" name="Genome Announc.">
        <title>Expanding the biotechnology potential of lactobacilli through comparative genomics of 213 strains and associated genera.</title>
        <authorList>
            <person name="Sun Z."/>
            <person name="Harris H.M."/>
            <person name="McCann A."/>
            <person name="Guo C."/>
            <person name="Argimon S."/>
            <person name="Zhang W."/>
            <person name="Yang X."/>
            <person name="Jeffery I.B."/>
            <person name="Cooney J.C."/>
            <person name="Kagawa T.F."/>
            <person name="Liu W."/>
            <person name="Song Y."/>
            <person name="Salvetti E."/>
            <person name="Wrobel A."/>
            <person name="Rasinkangas P."/>
            <person name="Parkhill J."/>
            <person name="Rea M.C."/>
            <person name="O'Sullivan O."/>
            <person name="Ritari J."/>
            <person name="Douillard F.P."/>
            <person name="Paul Ross R."/>
            <person name="Yang R."/>
            <person name="Briner A.E."/>
            <person name="Felis G.E."/>
            <person name="de Vos W.M."/>
            <person name="Barrangou R."/>
            <person name="Klaenhammer T.R."/>
            <person name="Caufield P.W."/>
            <person name="Cui Y."/>
            <person name="Zhang H."/>
            <person name="O'Toole P.W."/>
        </authorList>
    </citation>
    <scope>NUCLEOTIDE SEQUENCE [LARGE SCALE GENOMIC DNA]</scope>
    <source>
        <strain evidence="12 13">DSM 20534</strain>
    </source>
</reference>
<dbReference type="Gene3D" id="1.10.3720.10">
    <property type="entry name" value="MetI-like"/>
    <property type="match status" value="1"/>
</dbReference>
<dbReference type="PATRIC" id="fig|1423722.3.peg.1258"/>
<feature type="transmembrane region" description="Helical" evidence="9">
    <location>
        <begin position="264"/>
        <end position="285"/>
    </location>
</feature>
<evidence type="ECO:0000256" key="6">
    <source>
        <dbReference type="ARBA" id="ARBA00022692"/>
    </source>
</evidence>
<keyword evidence="8 9" id="KW-0472">Membrane</keyword>
<proteinExistence type="inferred from homology"/>
<dbReference type="InterPro" id="IPR000515">
    <property type="entry name" value="MetI-like"/>
</dbReference>
<feature type="transmembrane region" description="Helical" evidence="9">
    <location>
        <begin position="53"/>
        <end position="77"/>
    </location>
</feature>
<gene>
    <name evidence="12" type="ORF">FC62_GL001234</name>
</gene>
<dbReference type="GO" id="GO:0042956">
    <property type="term" value="P:maltodextrin transmembrane transport"/>
    <property type="evidence" value="ECO:0007669"/>
    <property type="project" value="TreeGrafter"/>
</dbReference>
<dbReference type="RefSeq" id="WP_056945757.1">
    <property type="nucleotide sequence ID" value="NZ_AZCV01000004.1"/>
</dbReference>
<name>A0A0R1GU95_9LACO</name>
<evidence type="ECO:0000256" key="4">
    <source>
        <dbReference type="ARBA" id="ARBA00022475"/>
    </source>
</evidence>
<feature type="domain" description="ABC transmembrane type-1" evidence="11">
    <location>
        <begin position="226"/>
        <end position="447"/>
    </location>
</feature>
<sequence>MFTKFWKKDKTNTVIPKQISFCELFKKGDPLTKLQYFIMGSNNIAKKQIPKGLFFLIFEILFFYWLISNGIHAIAMLRTLGTKSQGWKLDKNLGIQIQQPGDNSMLLLLFGIASLLAIAIFGYVYWVSFKSNRKLYELAQEGRKIPSTMDDIRSLFDEKFHITLMSIPIVGVLTFTVLPLLYMISIAFTSYDHNHLPPKNLFHWVGFANFGSVINGDIAGTFFPVLTWTIVWAVVATATTFFGGILLALLLNAKQLKGKKYWRIVFMVTMAVPQFVSLLLMANLFNDSGPINALLLNWGWIKSSIPFLTDGTIAKLVIIFVNMWIGIPVTMLIATGIIQNLPQDQIEAATIDGANKFQIFRKITFPQIVFVMAPALIQQFIGNINNFNVIYLLTGGYPSNSKFYSAGETDLLVTWLYKLTVDSADYNLASVIGIIIFVLSAAFSLFAYKKTNSYQNGGLA</sequence>
<dbReference type="SUPFAM" id="SSF160964">
    <property type="entry name" value="MalF N-terminal region-like"/>
    <property type="match status" value="1"/>
</dbReference>
<dbReference type="PANTHER" id="PTHR47314:SF1">
    <property type="entry name" value="MALTOSE_MALTODEXTRIN TRANSPORT SYSTEM PERMEASE PROTEIN MALF"/>
    <property type="match status" value="1"/>
</dbReference>
<feature type="transmembrane region" description="Helical" evidence="9">
    <location>
        <begin position="162"/>
        <end position="188"/>
    </location>
</feature>
<feature type="transmembrane region" description="Helical" evidence="9">
    <location>
        <begin position="426"/>
        <end position="448"/>
    </location>
</feature>
<evidence type="ECO:0000256" key="9">
    <source>
        <dbReference type="RuleBase" id="RU363032"/>
    </source>
</evidence>
<dbReference type="AlphaFoldDB" id="A0A0R1GU95"/>
<protein>
    <recommendedName>
        <fullName evidence="10">Maltose/maltodextrin transport system permease protein</fullName>
    </recommendedName>
</protein>
<accession>A0A0R1GU95</accession>
<evidence type="ECO:0000256" key="3">
    <source>
        <dbReference type="ARBA" id="ARBA00022448"/>
    </source>
</evidence>
<organism evidence="12 13">
    <name type="scientific">Amylolactobacillus amylotrophicus DSM 20534</name>
    <dbReference type="NCBI Taxonomy" id="1423722"/>
    <lineage>
        <taxon>Bacteria</taxon>
        <taxon>Bacillati</taxon>
        <taxon>Bacillota</taxon>
        <taxon>Bacilli</taxon>
        <taxon>Lactobacillales</taxon>
        <taxon>Lactobacillaceae</taxon>
        <taxon>Amylolactobacillus</taxon>
    </lineage>
</organism>
<evidence type="ECO:0000313" key="13">
    <source>
        <dbReference type="Proteomes" id="UP000050909"/>
    </source>
</evidence>
<evidence type="ECO:0000313" key="12">
    <source>
        <dbReference type="EMBL" id="KRK37621.1"/>
    </source>
</evidence>
<dbReference type="GO" id="GO:0015423">
    <property type="term" value="F:ABC-type maltose transporter activity"/>
    <property type="evidence" value="ECO:0007669"/>
    <property type="project" value="TreeGrafter"/>
</dbReference>
<evidence type="ECO:0000256" key="1">
    <source>
        <dbReference type="ARBA" id="ARBA00004651"/>
    </source>
</evidence>
<dbReference type="GO" id="GO:1990060">
    <property type="term" value="C:maltose transport complex"/>
    <property type="evidence" value="ECO:0007669"/>
    <property type="project" value="TreeGrafter"/>
</dbReference>
<keyword evidence="7 9" id="KW-1133">Transmembrane helix</keyword>
<evidence type="ECO:0000256" key="2">
    <source>
        <dbReference type="ARBA" id="ARBA00009047"/>
    </source>
</evidence>
<dbReference type="PROSITE" id="PS50928">
    <property type="entry name" value="ABC_TM1"/>
    <property type="match status" value="1"/>
</dbReference>
<feature type="transmembrane region" description="Helical" evidence="9">
    <location>
        <begin position="105"/>
        <end position="126"/>
    </location>
</feature>
<feature type="transmembrane region" description="Helical" evidence="9">
    <location>
        <begin position="359"/>
        <end position="381"/>
    </location>
</feature>
<keyword evidence="5 10" id="KW-0762">Sugar transport</keyword>
<comment type="similarity">
    <text evidence="2 10">Belongs to the binding-protein-dependent transport system permease family. MalFG subfamily.</text>
</comment>
<comment type="caution">
    <text evidence="12">The sequence shown here is derived from an EMBL/GenBank/DDBJ whole genome shotgun (WGS) entry which is preliminary data.</text>
</comment>
<comment type="function">
    <text evidence="10">Part of the ABC transporter complex MalEFGK involved in maltose/maltodextrin import. Probably responsible for the translocation of the substrate across the membrane.</text>
</comment>
<dbReference type="SUPFAM" id="SSF161098">
    <property type="entry name" value="MetI-like"/>
    <property type="match status" value="1"/>
</dbReference>
<dbReference type="InterPro" id="IPR035906">
    <property type="entry name" value="MetI-like_sf"/>
</dbReference>
<evidence type="ECO:0000256" key="5">
    <source>
        <dbReference type="ARBA" id="ARBA00022597"/>
    </source>
</evidence>
<dbReference type="Pfam" id="PF00528">
    <property type="entry name" value="BPD_transp_1"/>
    <property type="match status" value="1"/>
</dbReference>